<dbReference type="PANTHER" id="PTHR47561:SF1">
    <property type="entry name" value="POLYSACCHARIDE DEACETYLASE FAMILY PROTEIN (AFU_ORTHOLOGUE AFUA_6G05030)"/>
    <property type="match status" value="1"/>
</dbReference>
<dbReference type="InterPro" id="IPR022560">
    <property type="entry name" value="DUF3473"/>
</dbReference>
<dbReference type="InterPro" id="IPR014344">
    <property type="entry name" value="XrtA_polysacc_deacetyl"/>
</dbReference>
<accession>A0ABY9TJ84</accession>
<dbReference type="SUPFAM" id="SSF88713">
    <property type="entry name" value="Glycoside hydrolase/deacetylase"/>
    <property type="match status" value="1"/>
</dbReference>
<dbReference type="Pfam" id="PF11959">
    <property type="entry name" value="DUF3473"/>
    <property type="match status" value="1"/>
</dbReference>
<keyword evidence="3" id="KW-1185">Reference proteome</keyword>
<evidence type="ECO:0000313" key="2">
    <source>
        <dbReference type="EMBL" id="WNC68466.1"/>
    </source>
</evidence>
<dbReference type="NCBIfam" id="TIGR03006">
    <property type="entry name" value="pepcterm_polyde"/>
    <property type="match status" value="1"/>
</dbReference>
<protein>
    <submittedName>
        <fullName evidence="2">DUF3473 domain-containing protein</fullName>
    </submittedName>
</protein>
<sequence>MSAKVKNAMTVDVEDYFHVSAFAKTIDKNDWKTLKPTVEYNTKKILNLFAQHNVKATFFILGWVARAYPDLIRTIHNSGHEIASHGFEHTRITEQTRDEYIFDVSRSISTIEDIIGDKILGYRAPSFSINETTVWAYQVLAELGIKYSSSTYPICHDLYGEPSWPRFPHSRKEGILEIPISTIKKGNKNVGIGGGGYFRLYPYFFSKNRINSYHQHETHPYNFYFHPWEIDPNQPRISNAPLLSKIRHYTNLNRMENKLRLLIQDFNFSTMKDVYLTNSTFPIYPKQDVILGSCDG</sequence>
<evidence type="ECO:0000259" key="1">
    <source>
        <dbReference type="PROSITE" id="PS51677"/>
    </source>
</evidence>
<reference evidence="3" key="1">
    <citation type="submission" date="2023-09" db="EMBL/GenBank/DDBJ databases">
        <authorList>
            <person name="Li S."/>
            <person name="Li X."/>
            <person name="Zhang C."/>
            <person name="Zhao Z."/>
        </authorList>
    </citation>
    <scope>NUCLEOTIDE SEQUENCE [LARGE SCALE GENOMIC DNA]</scope>
    <source>
        <strain evidence="3">SQ345</strain>
    </source>
</reference>
<dbReference type="PANTHER" id="PTHR47561">
    <property type="entry name" value="POLYSACCHARIDE DEACETYLASE FAMILY PROTEIN (AFU_ORTHOLOGUE AFUA_6G05030)"/>
    <property type="match status" value="1"/>
</dbReference>
<dbReference type="InterPro" id="IPR011330">
    <property type="entry name" value="Glyco_hydro/deAcase_b/a-brl"/>
</dbReference>
<dbReference type="PROSITE" id="PS51677">
    <property type="entry name" value="NODB"/>
    <property type="match status" value="1"/>
</dbReference>
<evidence type="ECO:0000313" key="3">
    <source>
        <dbReference type="Proteomes" id="UP001248581"/>
    </source>
</evidence>
<feature type="domain" description="NodB homology" evidence="1">
    <location>
        <begin position="20"/>
        <end position="296"/>
    </location>
</feature>
<dbReference type="EMBL" id="CP134146">
    <property type="protein sequence ID" value="WNC68466.1"/>
    <property type="molecule type" value="Genomic_DNA"/>
</dbReference>
<gene>
    <name evidence="2" type="ORF">RI845_18345</name>
</gene>
<dbReference type="InterPro" id="IPR002509">
    <property type="entry name" value="NODB_dom"/>
</dbReference>
<proteinExistence type="predicted"/>
<dbReference type="InterPro" id="IPR045235">
    <property type="entry name" value="PuuE_HpPgdA-like"/>
</dbReference>
<dbReference type="Proteomes" id="UP001248581">
    <property type="component" value="Chromosome"/>
</dbReference>
<dbReference type="RefSeq" id="WP_348387622.1">
    <property type="nucleotide sequence ID" value="NZ_CP134146.1"/>
</dbReference>
<name>A0ABY9TJ84_9GAMM</name>
<organism evidence="2 3">
    <name type="scientific">Thalassotalea nanhaiensis</name>
    <dbReference type="NCBI Taxonomy" id="3065648"/>
    <lineage>
        <taxon>Bacteria</taxon>
        <taxon>Pseudomonadati</taxon>
        <taxon>Pseudomonadota</taxon>
        <taxon>Gammaproteobacteria</taxon>
        <taxon>Alteromonadales</taxon>
        <taxon>Colwelliaceae</taxon>
        <taxon>Thalassotalea</taxon>
    </lineage>
</organism>
<dbReference type="Pfam" id="PF01522">
    <property type="entry name" value="Polysacc_deac_1"/>
    <property type="match status" value="1"/>
</dbReference>
<dbReference type="Gene3D" id="3.20.20.370">
    <property type="entry name" value="Glycoside hydrolase/deacetylase"/>
    <property type="match status" value="1"/>
</dbReference>
<dbReference type="CDD" id="cd10941">
    <property type="entry name" value="CE4_PuuE_HpPgdA_like_2"/>
    <property type="match status" value="1"/>
</dbReference>